<dbReference type="RefSeq" id="WP_110461832.1">
    <property type="nucleotide sequence ID" value="NZ_QKMR01000009.1"/>
</dbReference>
<keyword evidence="6 8" id="KW-1133">Transmembrane helix</keyword>
<keyword evidence="4 8" id="KW-1003">Cell membrane</keyword>
<dbReference type="GO" id="GO:0000287">
    <property type="term" value="F:magnesium ion binding"/>
    <property type="evidence" value="ECO:0007669"/>
    <property type="project" value="TreeGrafter"/>
</dbReference>
<protein>
    <recommendedName>
        <fullName evidence="8">Magnesium transport protein CorA</fullName>
    </recommendedName>
</protein>
<evidence type="ECO:0000256" key="9">
    <source>
        <dbReference type="SAM" id="Coils"/>
    </source>
</evidence>
<feature type="transmembrane region" description="Helical" evidence="8">
    <location>
        <begin position="330"/>
        <end position="350"/>
    </location>
</feature>
<gene>
    <name evidence="8" type="primary">corA</name>
    <name evidence="10" type="ORF">LY28_01792</name>
</gene>
<evidence type="ECO:0000256" key="4">
    <source>
        <dbReference type="ARBA" id="ARBA00022475"/>
    </source>
</evidence>
<dbReference type="Gene3D" id="1.20.58.340">
    <property type="entry name" value="Magnesium transport protein CorA, transmembrane region"/>
    <property type="match status" value="2"/>
</dbReference>
<dbReference type="Pfam" id="PF01544">
    <property type="entry name" value="CorA"/>
    <property type="match status" value="1"/>
</dbReference>
<dbReference type="Gene3D" id="3.30.460.20">
    <property type="entry name" value="CorA soluble domain-like"/>
    <property type="match status" value="1"/>
</dbReference>
<keyword evidence="5 8" id="KW-0812">Transmembrane</keyword>
<evidence type="ECO:0000313" key="11">
    <source>
        <dbReference type="Proteomes" id="UP000248132"/>
    </source>
</evidence>
<dbReference type="InterPro" id="IPR004488">
    <property type="entry name" value="Mg/Co-transport_prot_CorA"/>
</dbReference>
<dbReference type="AlphaFoldDB" id="A0A318XM43"/>
<comment type="similarity">
    <text evidence="2 8">Belongs to the CorA metal ion transporter (MIT) (TC 1.A.35) family.</text>
</comment>
<comment type="subcellular location">
    <subcellularLocation>
        <location evidence="1">Cell membrane</location>
        <topology evidence="1">Multi-pass membrane protein</topology>
    </subcellularLocation>
    <subcellularLocation>
        <location evidence="8">Membrane</location>
        <topology evidence="8">Multi-pass membrane protein</topology>
    </subcellularLocation>
</comment>
<dbReference type="SUPFAM" id="SSF143865">
    <property type="entry name" value="CorA soluble domain-like"/>
    <property type="match status" value="1"/>
</dbReference>
<dbReference type="InterPro" id="IPR045861">
    <property type="entry name" value="CorA_cytoplasmic_dom"/>
</dbReference>
<evidence type="ECO:0000256" key="2">
    <source>
        <dbReference type="ARBA" id="ARBA00009765"/>
    </source>
</evidence>
<proteinExistence type="inferred from homology"/>
<keyword evidence="11" id="KW-1185">Reference proteome</keyword>
<feature type="coiled-coil region" evidence="9">
    <location>
        <begin position="183"/>
        <end position="210"/>
    </location>
</feature>
<dbReference type="NCBIfam" id="TIGR00383">
    <property type="entry name" value="corA"/>
    <property type="match status" value="1"/>
</dbReference>
<dbReference type="Proteomes" id="UP000248132">
    <property type="component" value="Unassembled WGS sequence"/>
</dbReference>
<reference evidence="10 11" key="1">
    <citation type="submission" date="2018-06" db="EMBL/GenBank/DDBJ databases">
        <title>Genomic Encyclopedia of Type Strains, Phase I: the one thousand microbial genomes (KMG-I) project.</title>
        <authorList>
            <person name="Kyrpides N."/>
        </authorList>
    </citation>
    <scope>NUCLEOTIDE SEQUENCE [LARGE SCALE GENOMIC DNA]</scope>
    <source>
        <strain evidence="10 11">DSM 19573</strain>
    </source>
</reference>
<evidence type="ECO:0000256" key="5">
    <source>
        <dbReference type="ARBA" id="ARBA00022692"/>
    </source>
</evidence>
<keyword evidence="8" id="KW-0460">Magnesium</keyword>
<dbReference type="GO" id="GO:0015087">
    <property type="term" value="F:cobalt ion transmembrane transporter activity"/>
    <property type="evidence" value="ECO:0007669"/>
    <property type="project" value="UniProtKB-UniRule"/>
</dbReference>
<dbReference type="InterPro" id="IPR002523">
    <property type="entry name" value="MgTranspt_CorA/ZnTranspt_ZntB"/>
</dbReference>
<dbReference type="FunFam" id="1.20.58.340:FF:000012">
    <property type="entry name" value="Magnesium transport protein CorA"/>
    <property type="match status" value="1"/>
</dbReference>
<keyword evidence="8" id="KW-0406">Ion transport</keyword>
<comment type="caution">
    <text evidence="10">The sequence shown here is derived from an EMBL/GenBank/DDBJ whole genome shotgun (WGS) entry which is preliminary data.</text>
</comment>
<sequence>MQKIVKSRSKKRGLPPGSLVHIGEKKRETAIISLIEYSENSFEKRQLMPDELPGLNYNSETTKWLNVEGLNEIDVLAKIGEVLDIHPLVMEDILNTDQRPKIEVYDNYMYISAKMLSFDNEDEDNEFIIEQVSFILGSNYIVSFSERDTEVFEPVMKRLEQGLSRARKLNTDYLVYCLLDIIVDDYFDILENLSETIETAEDEMVSHTTEKTLLTINKLKRQVLFLHKAVWPLRDVLSSLERGESSLIKESTDIYIRDLYDHVIQVMDTTETLRDILSGMMDVYLSSASNRMNEIMKVLTIISTVFIPLSFIVGVYGMNIQNMPELNWYWMYPVLWLVMILIALTMLLYFKKKKWW</sequence>
<dbReference type="InterPro" id="IPR045863">
    <property type="entry name" value="CorA_TM1_TM2"/>
</dbReference>
<dbReference type="PANTHER" id="PTHR46494">
    <property type="entry name" value="CORA FAMILY METAL ION TRANSPORTER (EUROFUNG)"/>
    <property type="match status" value="1"/>
</dbReference>
<name>A0A318XM43_9FIRM</name>
<evidence type="ECO:0000256" key="8">
    <source>
        <dbReference type="RuleBase" id="RU362010"/>
    </source>
</evidence>
<dbReference type="GO" id="GO:0005886">
    <property type="term" value="C:plasma membrane"/>
    <property type="evidence" value="ECO:0007669"/>
    <property type="project" value="UniProtKB-SubCell"/>
</dbReference>
<evidence type="ECO:0000313" key="10">
    <source>
        <dbReference type="EMBL" id="PYG87772.1"/>
    </source>
</evidence>
<evidence type="ECO:0000256" key="3">
    <source>
        <dbReference type="ARBA" id="ARBA00022448"/>
    </source>
</evidence>
<accession>A0A318XM43</accession>
<dbReference type="CDD" id="cd12828">
    <property type="entry name" value="TmCorA-like_1"/>
    <property type="match status" value="1"/>
</dbReference>
<dbReference type="GO" id="GO:0050897">
    <property type="term" value="F:cobalt ion binding"/>
    <property type="evidence" value="ECO:0007669"/>
    <property type="project" value="TreeGrafter"/>
</dbReference>
<keyword evidence="3 8" id="KW-0813">Transport</keyword>
<evidence type="ECO:0000256" key="7">
    <source>
        <dbReference type="ARBA" id="ARBA00023136"/>
    </source>
</evidence>
<dbReference type="PANTHER" id="PTHR46494:SF1">
    <property type="entry name" value="CORA FAMILY METAL ION TRANSPORTER (EUROFUNG)"/>
    <property type="match status" value="1"/>
</dbReference>
<dbReference type="OrthoDB" id="9803416at2"/>
<keyword evidence="7 8" id="KW-0472">Membrane</keyword>
<keyword evidence="9" id="KW-0175">Coiled coil</keyword>
<dbReference type="EMBL" id="QKMR01000009">
    <property type="protein sequence ID" value="PYG87772.1"/>
    <property type="molecule type" value="Genomic_DNA"/>
</dbReference>
<evidence type="ECO:0000256" key="6">
    <source>
        <dbReference type="ARBA" id="ARBA00022989"/>
    </source>
</evidence>
<dbReference type="GO" id="GO:0015095">
    <property type="term" value="F:magnesium ion transmembrane transporter activity"/>
    <property type="evidence" value="ECO:0007669"/>
    <property type="project" value="UniProtKB-UniRule"/>
</dbReference>
<organism evidence="10 11">
    <name type="scientific">Ruminiclostridium sufflavum DSM 19573</name>
    <dbReference type="NCBI Taxonomy" id="1121337"/>
    <lineage>
        <taxon>Bacteria</taxon>
        <taxon>Bacillati</taxon>
        <taxon>Bacillota</taxon>
        <taxon>Clostridia</taxon>
        <taxon>Eubacteriales</taxon>
        <taxon>Oscillospiraceae</taxon>
        <taxon>Ruminiclostridium</taxon>
    </lineage>
</organism>
<comment type="function">
    <text evidence="8">Mediates influx of magnesium ions.</text>
</comment>
<dbReference type="SUPFAM" id="SSF144083">
    <property type="entry name" value="Magnesium transport protein CorA, transmembrane region"/>
    <property type="match status" value="1"/>
</dbReference>
<feature type="transmembrane region" description="Helical" evidence="8">
    <location>
        <begin position="298"/>
        <end position="318"/>
    </location>
</feature>
<evidence type="ECO:0000256" key="1">
    <source>
        <dbReference type="ARBA" id="ARBA00004651"/>
    </source>
</evidence>